<dbReference type="AlphaFoldDB" id="A0A7J0E1A9"/>
<evidence type="ECO:0000313" key="8">
    <source>
        <dbReference type="Proteomes" id="UP000585474"/>
    </source>
</evidence>
<keyword evidence="5" id="KW-0812">Transmembrane</keyword>
<dbReference type="OrthoDB" id="4062651at2759"/>
<keyword evidence="8" id="KW-1185">Reference proteome</keyword>
<dbReference type="EMBL" id="BJWL01000457">
    <property type="protein sequence ID" value="GFS45986.1"/>
    <property type="molecule type" value="Genomic_DNA"/>
</dbReference>
<dbReference type="InterPro" id="IPR000719">
    <property type="entry name" value="Prot_kinase_dom"/>
</dbReference>
<feature type="transmembrane region" description="Helical" evidence="5">
    <location>
        <begin position="213"/>
        <end position="234"/>
    </location>
</feature>
<keyword evidence="4" id="KW-0067">ATP-binding</keyword>
<organism evidence="7 8">
    <name type="scientific">Actinidia rufa</name>
    <dbReference type="NCBI Taxonomy" id="165716"/>
    <lineage>
        <taxon>Eukaryota</taxon>
        <taxon>Viridiplantae</taxon>
        <taxon>Streptophyta</taxon>
        <taxon>Embryophyta</taxon>
        <taxon>Tracheophyta</taxon>
        <taxon>Spermatophyta</taxon>
        <taxon>Magnoliopsida</taxon>
        <taxon>eudicotyledons</taxon>
        <taxon>Gunneridae</taxon>
        <taxon>Pentapetalae</taxon>
        <taxon>asterids</taxon>
        <taxon>Ericales</taxon>
        <taxon>Actinidiaceae</taxon>
        <taxon>Actinidia</taxon>
    </lineage>
</organism>
<dbReference type="InterPro" id="IPR008271">
    <property type="entry name" value="Ser/Thr_kinase_AS"/>
</dbReference>
<gene>
    <name evidence="7" type="ORF">Acr_00g0099340</name>
</gene>
<evidence type="ECO:0000256" key="2">
    <source>
        <dbReference type="ARBA" id="ARBA00022741"/>
    </source>
</evidence>
<dbReference type="FunFam" id="3.30.200.20:FF:000610">
    <property type="entry name" value="Cysteine-rich receptor-like protein kinase 40"/>
    <property type="match status" value="1"/>
</dbReference>
<evidence type="ECO:0000313" key="7">
    <source>
        <dbReference type="EMBL" id="GFS45986.1"/>
    </source>
</evidence>
<name>A0A7J0E1A9_9ERIC</name>
<dbReference type="SMART" id="SM00220">
    <property type="entry name" value="S_TKc"/>
    <property type="match status" value="1"/>
</dbReference>
<keyword evidence="5" id="KW-0472">Membrane</keyword>
<dbReference type="InterPro" id="IPR052059">
    <property type="entry name" value="CR_Ser/Thr_kinase"/>
</dbReference>
<comment type="caution">
    <text evidence="7">The sequence shown here is derived from an EMBL/GenBank/DDBJ whole genome shotgun (WGS) entry which is preliminary data.</text>
</comment>
<keyword evidence="2" id="KW-0547">Nucleotide-binding</keyword>
<dbReference type="GO" id="GO:0005524">
    <property type="term" value="F:ATP binding"/>
    <property type="evidence" value="ECO:0007669"/>
    <property type="project" value="UniProtKB-KW"/>
</dbReference>
<dbReference type="Pfam" id="PF00069">
    <property type="entry name" value="Pkinase"/>
    <property type="match status" value="1"/>
</dbReference>
<proteinExistence type="predicted"/>
<dbReference type="PROSITE" id="PS00108">
    <property type="entry name" value="PROTEIN_KINASE_ST"/>
    <property type="match status" value="1"/>
</dbReference>
<accession>A0A7J0E1A9</accession>
<keyword evidence="3" id="KW-0418">Kinase</keyword>
<dbReference type="SUPFAM" id="SSF56112">
    <property type="entry name" value="Protein kinase-like (PK-like)"/>
    <property type="match status" value="1"/>
</dbReference>
<evidence type="ECO:0000256" key="3">
    <source>
        <dbReference type="ARBA" id="ARBA00022777"/>
    </source>
</evidence>
<dbReference type="Gene3D" id="3.30.200.20">
    <property type="entry name" value="Phosphorylase Kinase, domain 1"/>
    <property type="match status" value="1"/>
</dbReference>
<dbReference type="PANTHER" id="PTHR47973">
    <property type="entry name" value="CYSTEINE-RICH RECEPTOR-LIKE PROTEIN KINASE 3"/>
    <property type="match status" value="1"/>
</dbReference>
<evidence type="ECO:0000256" key="1">
    <source>
        <dbReference type="ARBA" id="ARBA00022679"/>
    </source>
</evidence>
<dbReference type="GO" id="GO:0004672">
    <property type="term" value="F:protein kinase activity"/>
    <property type="evidence" value="ECO:0007669"/>
    <property type="project" value="InterPro"/>
</dbReference>
<sequence>MNTHAGCVLNFPSFPYHLSGECIGDQEKINSWGSFPTTLCCRDALTELSKALAQQSRFGINHTLFINQDQWVNCSSSFLDHQPSVSADSCHFNRLFNGSSKCSSISLPSMQQEPSYQHALNECADQFKTSSSFDDKCRNCTIAIVQARDSLLAQFKANRDNIEKAICTVAVVTSVAAGKLDDPLSVDAFYRCLHALDVFEPGYIKLKSSLAKAILALLLATIGMMLAIALIKYVTKKTNGEHKRVQTKEITTWSGLYRFSKAEIENAINFGNERKCLGRGSAGQVYKGVLPSGQAVAIKQIYRTNTSDSFKREVDGLSRVRHPNLVCLFGCCMEDGEQYLVYEYCSAGNLAQHLLRKDTILTWEKRIKILRDCALALRYLHRHIDGCIVHRDIKLTNILLTEKLEPKLSDFGFGIVALQLLSGQKVIELDLDARDQLTRKAKDVSMGKRPLTDFVDLRLNGNINSVDFESILQIAVLCVAKSSKGRPSIDVVFDEMEKSWKNTQTEVQKFRSTGMINSFDNSVIQII</sequence>
<dbReference type="PROSITE" id="PS50011">
    <property type="entry name" value="PROTEIN_KINASE_DOM"/>
    <property type="match status" value="1"/>
</dbReference>
<dbReference type="Proteomes" id="UP000585474">
    <property type="component" value="Unassembled WGS sequence"/>
</dbReference>
<keyword evidence="1" id="KW-0808">Transferase</keyword>
<evidence type="ECO:0000256" key="5">
    <source>
        <dbReference type="SAM" id="Phobius"/>
    </source>
</evidence>
<feature type="domain" description="Protein kinase" evidence="6">
    <location>
        <begin position="271"/>
        <end position="527"/>
    </location>
</feature>
<protein>
    <recommendedName>
        <fullName evidence="6">Protein kinase domain-containing protein</fullName>
    </recommendedName>
</protein>
<dbReference type="Gene3D" id="1.10.510.10">
    <property type="entry name" value="Transferase(Phosphotransferase) domain 1"/>
    <property type="match status" value="2"/>
</dbReference>
<evidence type="ECO:0000256" key="4">
    <source>
        <dbReference type="ARBA" id="ARBA00022840"/>
    </source>
</evidence>
<keyword evidence="5" id="KW-1133">Transmembrane helix</keyword>
<reference evidence="8" key="1">
    <citation type="submission" date="2019-07" db="EMBL/GenBank/DDBJ databases">
        <title>De Novo Assembly of kiwifruit Actinidia rufa.</title>
        <authorList>
            <person name="Sugita-Konishi S."/>
            <person name="Sato K."/>
            <person name="Mori E."/>
            <person name="Abe Y."/>
            <person name="Kisaki G."/>
            <person name="Hamano K."/>
            <person name="Suezawa K."/>
            <person name="Otani M."/>
            <person name="Fukuda T."/>
            <person name="Manabe T."/>
            <person name="Gomi K."/>
            <person name="Tabuchi M."/>
            <person name="Akimitsu K."/>
            <person name="Kataoka I."/>
        </authorList>
    </citation>
    <scope>NUCLEOTIDE SEQUENCE [LARGE SCALE GENOMIC DNA]</scope>
    <source>
        <strain evidence="8">cv. Fuchu</strain>
    </source>
</reference>
<evidence type="ECO:0000259" key="6">
    <source>
        <dbReference type="PROSITE" id="PS50011"/>
    </source>
</evidence>
<dbReference type="InterPro" id="IPR011009">
    <property type="entry name" value="Kinase-like_dom_sf"/>
</dbReference>